<gene>
    <name evidence="7" type="ORF">CXF48_02970</name>
</gene>
<feature type="compositionally biased region" description="Acidic residues" evidence="4">
    <location>
        <begin position="482"/>
        <end position="492"/>
    </location>
</feature>
<evidence type="ECO:0000256" key="2">
    <source>
        <dbReference type="ARBA" id="ARBA00022729"/>
    </source>
</evidence>
<reference evidence="7 8" key="1">
    <citation type="submission" date="2018-01" db="EMBL/GenBank/DDBJ databases">
        <title>Twenty Corynebacterium bovis Genomes.</title>
        <authorList>
            <person name="Gulvik C.A."/>
        </authorList>
    </citation>
    <scope>NUCLEOTIDE SEQUENCE [LARGE SCALE GENOMIC DNA]</scope>
    <source>
        <strain evidence="7 8">F6900</strain>
    </source>
</reference>
<dbReference type="Pfam" id="PF00561">
    <property type="entry name" value="Abhydrolase_1"/>
    <property type="match status" value="1"/>
</dbReference>
<dbReference type="Gene3D" id="3.40.50.1820">
    <property type="entry name" value="alpha/beta hydrolase"/>
    <property type="match status" value="1"/>
</dbReference>
<feature type="domain" description="Peptidase S33 tripeptidyl aminopeptidase-like C-terminal" evidence="6">
    <location>
        <begin position="539"/>
        <end position="624"/>
    </location>
</feature>
<dbReference type="Proteomes" id="UP000276526">
    <property type="component" value="Unassembled WGS sequence"/>
</dbReference>
<dbReference type="PANTHER" id="PTHR43248">
    <property type="entry name" value="2-SUCCINYL-6-HYDROXY-2,4-CYCLOHEXADIENE-1-CARBOXYLATE SYNTHASE"/>
    <property type="match status" value="1"/>
</dbReference>
<dbReference type="EMBL" id="PQNK01000003">
    <property type="protein sequence ID" value="RRO87504.1"/>
    <property type="molecule type" value="Genomic_DNA"/>
</dbReference>
<evidence type="ECO:0000313" key="7">
    <source>
        <dbReference type="EMBL" id="RRO87504.1"/>
    </source>
</evidence>
<dbReference type="Pfam" id="PF08386">
    <property type="entry name" value="Abhydrolase_4"/>
    <property type="match status" value="1"/>
</dbReference>
<dbReference type="InterPro" id="IPR000073">
    <property type="entry name" value="AB_hydrolase_1"/>
</dbReference>
<dbReference type="RefSeq" id="WP_185739381.1">
    <property type="nucleotide sequence ID" value="NZ_JAUKFU010000118.1"/>
</dbReference>
<evidence type="ECO:0000259" key="5">
    <source>
        <dbReference type="Pfam" id="PF00561"/>
    </source>
</evidence>
<feature type="domain" description="AB hydrolase-1" evidence="5">
    <location>
        <begin position="168"/>
        <end position="291"/>
    </location>
</feature>
<feature type="region of interest" description="Disordered" evidence="4">
    <location>
        <begin position="431"/>
        <end position="496"/>
    </location>
</feature>
<protein>
    <recommendedName>
        <fullName evidence="9">AB hydrolase-1 domain-containing protein</fullName>
    </recommendedName>
</protein>
<feature type="compositionally biased region" description="Pro residues" evidence="4">
    <location>
        <begin position="67"/>
        <end position="82"/>
    </location>
</feature>
<comment type="similarity">
    <text evidence="1">Belongs to the peptidase S33 family.</text>
</comment>
<feature type="compositionally biased region" description="Gly residues" evidence="4">
    <location>
        <begin position="444"/>
        <end position="466"/>
    </location>
</feature>
<evidence type="ECO:0000256" key="1">
    <source>
        <dbReference type="ARBA" id="ARBA00010088"/>
    </source>
</evidence>
<dbReference type="AlphaFoldDB" id="A0A426Q143"/>
<dbReference type="InterPro" id="IPR013595">
    <property type="entry name" value="Pept_S33_TAP-like_C"/>
</dbReference>
<dbReference type="InterPro" id="IPR051601">
    <property type="entry name" value="Serine_prot/Carboxylest_S33"/>
</dbReference>
<accession>A0A426Q143</accession>
<dbReference type="SUPFAM" id="SSF53474">
    <property type="entry name" value="alpha/beta-Hydrolases"/>
    <property type="match status" value="1"/>
</dbReference>
<dbReference type="GO" id="GO:0016787">
    <property type="term" value="F:hydrolase activity"/>
    <property type="evidence" value="ECO:0007669"/>
    <property type="project" value="UniProtKB-KW"/>
</dbReference>
<feature type="compositionally biased region" description="Basic residues" evidence="4">
    <location>
        <begin position="23"/>
        <end position="34"/>
    </location>
</feature>
<organism evidence="7 8">
    <name type="scientific">Corynebacterium bovis</name>
    <dbReference type="NCBI Taxonomy" id="36808"/>
    <lineage>
        <taxon>Bacteria</taxon>
        <taxon>Bacillati</taxon>
        <taxon>Actinomycetota</taxon>
        <taxon>Actinomycetes</taxon>
        <taxon>Mycobacteriales</taxon>
        <taxon>Corynebacteriaceae</taxon>
        <taxon>Corynebacterium</taxon>
    </lineage>
</organism>
<comment type="caution">
    <text evidence="7">The sequence shown here is derived from an EMBL/GenBank/DDBJ whole genome shotgun (WGS) entry which is preliminary data.</text>
</comment>
<evidence type="ECO:0000256" key="4">
    <source>
        <dbReference type="SAM" id="MobiDB-lite"/>
    </source>
</evidence>
<proteinExistence type="inferred from homology"/>
<feature type="region of interest" description="Disordered" evidence="4">
    <location>
        <begin position="59"/>
        <end position="82"/>
    </location>
</feature>
<evidence type="ECO:0008006" key="9">
    <source>
        <dbReference type="Google" id="ProtNLM"/>
    </source>
</evidence>
<dbReference type="PANTHER" id="PTHR43248:SF29">
    <property type="entry name" value="TRIPEPTIDYL AMINOPEPTIDASE"/>
    <property type="match status" value="1"/>
</dbReference>
<evidence type="ECO:0000259" key="6">
    <source>
        <dbReference type="Pfam" id="PF08386"/>
    </source>
</evidence>
<sequence length="625" mass="63665">MDSVETGTPRHDGTRSAGAGHDRGRRRAGSGRRRLRTVVAGVAAVGVVVTGPGPAAGAADLTDGAPAPAPASAPAPVPAPVPAPTRDLAWGDCPAGSQTGPATRCADVTVPRDHAHPDAGTITLTVSRIPAEGGPAERRGVIAGNPGGPGGDALGMFAAPDGSRPVDLPEEVRRRYDLIAVEPRGLAWGTPLDCSGGPSEALAAAGAPAQVVAMSATGGAVHAACERNQPGYVDTITTDNTARDLDRVREALGEDRLNLYGVSYGTLLMGTYATLFPQHTGRVILDSPMVPGDRWFGVGESRRALRSETIANFFAWVAERDDDYHLGTTPLQVYRHWLDRVREESGMTGALTPPPAQAGDVAPLEGSVGDAAVAVIDAVAPALWRSGTAVDAARAAAGEEPTMSMMSAVMMTAVLYKEESWPQVAELIRDGLPAADGDGDGEPGEPGGPGEPGEPGEPGGDGGPGEPGDDGEPGGDGGPGDGEAEPSPEEQEAAQRMQTGLELVDLAVSCNENQVVPRQDRIAPALVANLTGGDMIAMNEDLLSSGIRCAGWPVPSTATQLDGSALDTPPLILGYTRDSAVTGAGVEAMRAVLGGDTVVLDGSSHGVLSNNPDAVADRVTGYMTS</sequence>
<evidence type="ECO:0000313" key="8">
    <source>
        <dbReference type="Proteomes" id="UP000276526"/>
    </source>
</evidence>
<keyword evidence="3" id="KW-0378">Hydrolase</keyword>
<feature type="region of interest" description="Disordered" evidence="4">
    <location>
        <begin position="1"/>
        <end position="34"/>
    </location>
</feature>
<name>A0A426Q143_9CORY</name>
<evidence type="ECO:0000256" key="3">
    <source>
        <dbReference type="ARBA" id="ARBA00022801"/>
    </source>
</evidence>
<dbReference type="InterPro" id="IPR029058">
    <property type="entry name" value="AB_hydrolase_fold"/>
</dbReference>
<keyword evidence="2" id="KW-0732">Signal</keyword>